<sequence>MTESSETYDAIQTLVVSANKIREFSLPEDAVNPLLDLAALVTLRRLLGKDRPPFIGFIGCTGAGKSTLFNSLAGHAVSATGWRVHNTRGPVLFTQDGMLKRLNQWELKYGPLLLPLLKRKNQLLEKKETGPLETKKSGAPGVLQISTSPQDESTAGLRPSAGFFVLIDLPDINSSPALEERLVALDILPWLDIVVFMVDDETIFHRVYDRPVKIAAELEQNRFCVMTNRGRDRIDVNHPDIQQVMAFFGVNEIHILPDLNQKDCFHDEPAFLALKNEVAAGRKLSPPEPLVARIAGLAAIACEENSRRRQALGTLDKDISQTIGNILAKEALISLKTILNDDTLHVLSHLGLKRFAVSNLLHFFKSIATTGSLQRSFRLSFGSRREEILAQLLHFDLKKLVDEVSNRLVDLGERIARTMRSNPDFDYIQKIAPGLNLPNGDAAITGASAAESGSYAAKLQTISAEFETRCRELLAEDTVSAAIKNDPIVAFFLVAALIADAFILPGFHSWLLVPTAFKYLPLGKFETAKKRFQRAVKDVIQNQLMQTAHQLRDIRSRIVMEDNDALLQSLNVLAQNANPDFSRV</sequence>
<feature type="domain" description="G" evidence="1">
    <location>
        <begin position="55"/>
        <end position="202"/>
    </location>
</feature>
<dbReference type="Proteomes" id="UP000603434">
    <property type="component" value="Unassembled WGS sequence"/>
</dbReference>
<dbReference type="InterPro" id="IPR006073">
    <property type="entry name" value="GTP-bd"/>
</dbReference>
<dbReference type="SUPFAM" id="SSF52540">
    <property type="entry name" value="P-loop containing nucleoside triphosphate hydrolases"/>
    <property type="match status" value="1"/>
</dbReference>
<evidence type="ECO:0000313" key="3">
    <source>
        <dbReference type="Proteomes" id="UP000603434"/>
    </source>
</evidence>
<name>A0A8J6NXI5_9BACT</name>
<organism evidence="2 3">
    <name type="scientific">Candidatus Desulfatibia profunda</name>
    <dbReference type="NCBI Taxonomy" id="2841695"/>
    <lineage>
        <taxon>Bacteria</taxon>
        <taxon>Pseudomonadati</taxon>
        <taxon>Thermodesulfobacteriota</taxon>
        <taxon>Desulfobacteria</taxon>
        <taxon>Desulfobacterales</taxon>
        <taxon>Desulfobacterales incertae sedis</taxon>
        <taxon>Candidatus Desulfatibia</taxon>
    </lineage>
</organism>
<dbReference type="Pfam" id="PF01926">
    <property type="entry name" value="MMR_HSR1"/>
    <property type="match status" value="1"/>
</dbReference>
<accession>A0A8J6NXI5</accession>
<protein>
    <submittedName>
        <fullName evidence="2">50S ribosome-binding GTPase</fullName>
    </submittedName>
</protein>
<dbReference type="AlphaFoldDB" id="A0A8J6NXI5"/>
<dbReference type="EMBL" id="JACNJH010000170">
    <property type="protein sequence ID" value="MBC8362116.1"/>
    <property type="molecule type" value="Genomic_DNA"/>
</dbReference>
<dbReference type="Gene3D" id="3.40.50.300">
    <property type="entry name" value="P-loop containing nucleotide triphosphate hydrolases"/>
    <property type="match status" value="1"/>
</dbReference>
<evidence type="ECO:0000313" key="2">
    <source>
        <dbReference type="EMBL" id="MBC8362116.1"/>
    </source>
</evidence>
<dbReference type="GO" id="GO:0005525">
    <property type="term" value="F:GTP binding"/>
    <property type="evidence" value="ECO:0007669"/>
    <property type="project" value="InterPro"/>
</dbReference>
<dbReference type="InterPro" id="IPR027417">
    <property type="entry name" value="P-loop_NTPase"/>
</dbReference>
<comment type="caution">
    <text evidence="2">The sequence shown here is derived from an EMBL/GenBank/DDBJ whole genome shotgun (WGS) entry which is preliminary data.</text>
</comment>
<proteinExistence type="predicted"/>
<gene>
    <name evidence="2" type="ORF">H8E23_12045</name>
</gene>
<reference evidence="2 3" key="1">
    <citation type="submission" date="2020-08" db="EMBL/GenBank/DDBJ databases">
        <title>Bridging the membrane lipid divide: bacteria of the FCB group superphylum have the potential to synthesize archaeal ether lipids.</title>
        <authorList>
            <person name="Villanueva L."/>
            <person name="Von Meijenfeldt F.A.B."/>
            <person name="Westbye A.B."/>
            <person name="Yadav S."/>
            <person name="Hopmans E.C."/>
            <person name="Dutilh B.E."/>
            <person name="Sinninghe Damste J.S."/>
        </authorList>
    </citation>
    <scope>NUCLEOTIDE SEQUENCE [LARGE SCALE GENOMIC DNA]</scope>
    <source>
        <strain evidence="2">NIOZ-UU30</strain>
    </source>
</reference>
<evidence type="ECO:0000259" key="1">
    <source>
        <dbReference type="Pfam" id="PF01926"/>
    </source>
</evidence>